<evidence type="ECO:0000256" key="6">
    <source>
        <dbReference type="ARBA" id="ARBA00023163"/>
    </source>
</evidence>
<dbReference type="Gene3D" id="3.30.1490.190">
    <property type="match status" value="1"/>
</dbReference>
<dbReference type="InterPro" id="IPR002481">
    <property type="entry name" value="FUR"/>
</dbReference>
<dbReference type="PANTHER" id="PTHR33202">
    <property type="entry name" value="ZINC UPTAKE REGULATION PROTEIN"/>
    <property type="match status" value="1"/>
</dbReference>
<keyword evidence="6" id="KW-0804">Transcription</keyword>
<keyword evidence="3" id="KW-0862">Zinc</keyword>
<keyword evidence="8" id="KW-1185">Reference proteome</keyword>
<comment type="caution">
    <text evidence="7">The sequence shown here is derived from an EMBL/GenBank/DDBJ whole genome shotgun (WGS) entry which is preliminary data.</text>
</comment>
<evidence type="ECO:0000256" key="1">
    <source>
        <dbReference type="ARBA" id="ARBA00007957"/>
    </source>
</evidence>
<dbReference type="Pfam" id="PF01475">
    <property type="entry name" value="FUR"/>
    <property type="match status" value="1"/>
</dbReference>
<keyword evidence="2" id="KW-0678">Repressor</keyword>
<gene>
    <name evidence="7" type="ORF">QHF89_07995</name>
</gene>
<dbReference type="InterPro" id="IPR043135">
    <property type="entry name" value="Fur_C"/>
</dbReference>
<keyword evidence="5" id="KW-0238">DNA-binding</keyword>
<accession>A0ABT6NM77</accession>
<organism evidence="7 8">
    <name type="scientific">Polyangium sorediatum</name>
    <dbReference type="NCBI Taxonomy" id="889274"/>
    <lineage>
        <taxon>Bacteria</taxon>
        <taxon>Pseudomonadati</taxon>
        <taxon>Myxococcota</taxon>
        <taxon>Polyangia</taxon>
        <taxon>Polyangiales</taxon>
        <taxon>Polyangiaceae</taxon>
        <taxon>Polyangium</taxon>
    </lineage>
</organism>
<evidence type="ECO:0000256" key="3">
    <source>
        <dbReference type="ARBA" id="ARBA00022833"/>
    </source>
</evidence>
<protein>
    <submittedName>
        <fullName evidence="7">Fur family transcriptional regulator</fullName>
    </submittedName>
</protein>
<name>A0ABT6NM77_9BACT</name>
<proteinExistence type="inferred from homology"/>
<dbReference type="RefSeq" id="WP_284720218.1">
    <property type="nucleotide sequence ID" value="NZ_JARZHI010000005.1"/>
</dbReference>
<reference evidence="7 8" key="1">
    <citation type="submission" date="2023-04" db="EMBL/GenBank/DDBJ databases">
        <title>The genome sequence of Polyangium sorediatum DSM14670.</title>
        <authorList>
            <person name="Zhang X."/>
        </authorList>
    </citation>
    <scope>NUCLEOTIDE SEQUENCE [LARGE SCALE GENOMIC DNA]</scope>
    <source>
        <strain evidence="7 8">DSM 14670</strain>
    </source>
</reference>
<dbReference type="InterPro" id="IPR036388">
    <property type="entry name" value="WH-like_DNA-bd_sf"/>
</dbReference>
<dbReference type="Proteomes" id="UP001160301">
    <property type="component" value="Unassembled WGS sequence"/>
</dbReference>
<dbReference type="EMBL" id="JARZHI010000005">
    <property type="protein sequence ID" value="MDI1429431.1"/>
    <property type="molecule type" value="Genomic_DNA"/>
</dbReference>
<evidence type="ECO:0000256" key="5">
    <source>
        <dbReference type="ARBA" id="ARBA00023125"/>
    </source>
</evidence>
<keyword evidence="4" id="KW-0805">Transcription regulation</keyword>
<dbReference type="CDD" id="cd07153">
    <property type="entry name" value="Fur_like"/>
    <property type="match status" value="1"/>
</dbReference>
<evidence type="ECO:0000256" key="4">
    <source>
        <dbReference type="ARBA" id="ARBA00023015"/>
    </source>
</evidence>
<dbReference type="PANTHER" id="PTHR33202:SF22">
    <property type="entry name" value="HYDROGEN PEROXIDE SENSITIVE REPRESSOR"/>
    <property type="match status" value="1"/>
</dbReference>
<evidence type="ECO:0000313" key="7">
    <source>
        <dbReference type="EMBL" id="MDI1429431.1"/>
    </source>
</evidence>
<dbReference type="InterPro" id="IPR036390">
    <property type="entry name" value="WH_DNA-bd_sf"/>
</dbReference>
<sequence>MPNACPEAEARFAEMLARVRASGLKLTPQRLAIARELAGDPAHPTAQEFFERLHPAMPTMSFATVYNTLDALAAAGLCVSLSLSPGAARFDANMAPHNHAVCDRCGLVRDVPSCTNGEPLAEIAPCVNAAAPGFSLRAVERIYRGVCASCAADVPTSGRSRAGKPR</sequence>
<comment type="similarity">
    <text evidence="1">Belongs to the Fur family.</text>
</comment>
<evidence type="ECO:0000256" key="2">
    <source>
        <dbReference type="ARBA" id="ARBA00022491"/>
    </source>
</evidence>
<dbReference type="Gene3D" id="1.10.10.10">
    <property type="entry name" value="Winged helix-like DNA-binding domain superfamily/Winged helix DNA-binding domain"/>
    <property type="match status" value="1"/>
</dbReference>
<dbReference type="SUPFAM" id="SSF46785">
    <property type="entry name" value="Winged helix' DNA-binding domain"/>
    <property type="match status" value="1"/>
</dbReference>
<evidence type="ECO:0000313" key="8">
    <source>
        <dbReference type="Proteomes" id="UP001160301"/>
    </source>
</evidence>